<name>A0A9P8U0V6_9HYPO</name>
<keyword evidence="7" id="KW-0449">Lipoprotein</keyword>
<feature type="transmembrane region" description="Helical" evidence="9">
    <location>
        <begin position="177"/>
        <end position="201"/>
    </location>
</feature>
<dbReference type="Pfam" id="PF20238">
    <property type="entry name" value="BIM1-like_dom"/>
    <property type="match status" value="1"/>
</dbReference>
<evidence type="ECO:0000256" key="8">
    <source>
        <dbReference type="SAM" id="MobiDB-lite"/>
    </source>
</evidence>
<organism evidence="11 12">
    <name type="scientific">Trichoderma cornu-damae</name>
    <dbReference type="NCBI Taxonomy" id="654480"/>
    <lineage>
        <taxon>Eukaryota</taxon>
        <taxon>Fungi</taxon>
        <taxon>Dikarya</taxon>
        <taxon>Ascomycota</taxon>
        <taxon>Pezizomycotina</taxon>
        <taxon>Sordariomycetes</taxon>
        <taxon>Hypocreomycetidae</taxon>
        <taxon>Hypocreales</taxon>
        <taxon>Hypocreaceae</taxon>
        <taxon>Trichoderma</taxon>
    </lineage>
</organism>
<comment type="caution">
    <text evidence="11">The sequence shown here is derived from an EMBL/GenBank/DDBJ whole genome shotgun (WGS) entry which is preliminary data.</text>
</comment>
<keyword evidence="6" id="KW-0325">Glycoprotein</keyword>
<evidence type="ECO:0000256" key="7">
    <source>
        <dbReference type="ARBA" id="ARBA00023288"/>
    </source>
</evidence>
<evidence type="ECO:0000256" key="1">
    <source>
        <dbReference type="ARBA" id="ARBA00004609"/>
    </source>
</evidence>
<dbReference type="InterPro" id="IPR046530">
    <property type="entry name" value="BIM1-like_dom"/>
</dbReference>
<sequence>MALAQFPMGPASFAWPVPRLWDRAADKIPPCGSLEHSGNRSKFPMDPKSVADFTPFMSAGPLPKLGVGMSCISVPDAFSFVEAGDRATLQLRYFSDYDTPTNQSFFACADITYVDPSDILFPFPCLNTTAPDPDLDKKPVSQTPTGTKPKGRTKFTEEPEPTGDGWSPGKRTGLSKAAIAGISIGSAVPVTGVMVGIWLLVHRRKERRADAERRKEEAEWQSQRASQPAPDVRL</sequence>
<keyword evidence="12" id="KW-1185">Reference proteome</keyword>
<dbReference type="PANTHER" id="PTHR34992">
    <property type="entry name" value="HYPHAL ANASTAMOSIS-7 PROTEIN"/>
    <property type="match status" value="1"/>
</dbReference>
<feature type="domain" description="Copper acquisition factor BIM1-like" evidence="10">
    <location>
        <begin position="47"/>
        <end position="129"/>
    </location>
</feature>
<protein>
    <submittedName>
        <fullName evidence="11">Wsc2 glucoamylase iii alpha-1</fullName>
    </submittedName>
</protein>
<proteinExistence type="predicted"/>
<evidence type="ECO:0000256" key="2">
    <source>
        <dbReference type="ARBA" id="ARBA00022475"/>
    </source>
</evidence>
<evidence type="ECO:0000313" key="11">
    <source>
        <dbReference type="EMBL" id="KAH6611392.1"/>
    </source>
</evidence>
<dbReference type="PANTHER" id="PTHR34992:SF5">
    <property type="entry name" value="ANCHORED PROTEIN, PUTATIVE (AFU_ORTHOLOGUE AFUA_6G02800)-RELATED"/>
    <property type="match status" value="1"/>
</dbReference>
<dbReference type="Proteomes" id="UP000827724">
    <property type="component" value="Unassembled WGS sequence"/>
</dbReference>
<dbReference type="OrthoDB" id="2587363at2759"/>
<evidence type="ECO:0000256" key="3">
    <source>
        <dbReference type="ARBA" id="ARBA00022622"/>
    </source>
</evidence>
<dbReference type="EMBL" id="JAIWOZ010000001">
    <property type="protein sequence ID" value="KAH6611392.1"/>
    <property type="molecule type" value="Genomic_DNA"/>
</dbReference>
<dbReference type="AlphaFoldDB" id="A0A9P8U0V6"/>
<dbReference type="GO" id="GO:0005886">
    <property type="term" value="C:plasma membrane"/>
    <property type="evidence" value="ECO:0007669"/>
    <property type="project" value="UniProtKB-SubCell"/>
</dbReference>
<evidence type="ECO:0000313" key="12">
    <source>
        <dbReference type="Proteomes" id="UP000827724"/>
    </source>
</evidence>
<feature type="region of interest" description="Disordered" evidence="8">
    <location>
        <begin position="131"/>
        <end position="171"/>
    </location>
</feature>
<reference evidence="11" key="1">
    <citation type="submission" date="2021-08" db="EMBL/GenBank/DDBJ databases">
        <title>Chromosome-Level Trichoderma cornu-damae using Hi-C Data.</title>
        <authorList>
            <person name="Kim C.S."/>
        </authorList>
    </citation>
    <scope>NUCLEOTIDE SEQUENCE</scope>
    <source>
        <strain evidence="11">KA19-0412C</strain>
    </source>
</reference>
<evidence type="ECO:0000256" key="9">
    <source>
        <dbReference type="SAM" id="Phobius"/>
    </source>
</evidence>
<keyword evidence="9" id="KW-0812">Transmembrane</keyword>
<feature type="compositionally biased region" description="Basic and acidic residues" evidence="8">
    <location>
        <begin position="207"/>
        <end position="218"/>
    </location>
</feature>
<keyword evidence="5 9" id="KW-0472">Membrane</keyword>
<gene>
    <name evidence="11" type="ORF">Trco_001412</name>
</gene>
<evidence type="ECO:0000256" key="6">
    <source>
        <dbReference type="ARBA" id="ARBA00023180"/>
    </source>
</evidence>
<keyword evidence="9" id="KW-1133">Transmembrane helix</keyword>
<dbReference type="InterPro" id="IPR046936">
    <property type="entry name" value="BIM1-like"/>
</dbReference>
<accession>A0A9P8U0V6</accession>
<feature type="region of interest" description="Disordered" evidence="8">
    <location>
        <begin position="205"/>
        <end position="234"/>
    </location>
</feature>
<evidence type="ECO:0000259" key="10">
    <source>
        <dbReference type="Pfam" id="PF20238"/>
    </source>
</evidence>
<evidence type="ECO:0000256" key="4">
    <source>
        <dbReference type="ARBA" id="ARBA00022729"/>
    </source>
</evidence>
<comment type="subcellular location">
    <subcellularLocation>
        <location evidence="1">Cell membrane</location>
        <topology evidence="1">Lipid-anchor</topology>
        <topology evidence="1">GPI-anchor</topology>
    </subcellularLocation>
</comment>
<dbReference type="GO" id="GO:0098552">
    <property type="term" value="C:side of membrane"/>
    <property type="evidence" value="ECO:0007669"/>
    <property type="project" value="UniProtKB-KW"/>
</dbReference>
<keyword evidence="2" id="KW-1003">Cell membrane</keyword>
<evidence type="ECO:0000256" key="5">
    <source>
        <dbReference type="ARBA" id="ARBA00023136"/>
    </source>
</evidence>
<keyword evidence="4" id="KW-0732">Signal</keyword>
<keyword evidence="3" id="KW-0336">GPI-anchor</keyword>